<protein>
    <submittedName>
        <fullName evidence="1">Uncharacterized protein</fullName>
    </submittedName>
</protein>
<keyword evidence="2" id="KW-1185">Reference proteome</keyword>
<comment type="caution">
    <text evidence="1">The sequence shown here is derived from an EMBL/GenBank/DDBJ whole genome shotgun (WGS) entry which is preliminary data.</text>
</comment>
<name>A0A9R1WSR8_LACSA</name>
<sequence length="116" mass="13237">MMIVPLEEHGPSTTKPTTTTKNNLIILAHHVFEEEIKGNLVIYEVIAIGEIQGGINNNIHDKFFPLMREFQSLVPEELPSQLPPLRDIQHHIDFVPSANLPNLVHYRMSSKEHLIL</sequence>
<gene>
    <name evidence="1" type="ORF">LSAT_V11C100037670</name>
</gene>
<evidence type="ECO:0000313" key="1">
    <source>
        <dbReference type="EMBL" id="KAJ0228132.1"/>
    </source>
</evidence>
<organism evidence="1 2">
    <name type="scientific">Lactuca sativa</name>
    <name type="common">Garden lettuce</name>
    <dbReference type="NCBI Taxonomy" id="4236"/>
    <lineage>
        <taxon>Eukaryota</taxon>
        <taxon>Viridiplantae</taxon>
        <taxon>Streptophyta</taxon>
        <taxon>Embryophyta</taxon>
        <taxon>Tracheophyta</taxon>
        <taxon>Spermatophyta</taxon>
        <taxon>Magnoliopsida</taxon>
        <taxon>eudicotyledons</taxon>
        <taxon>Gunneridae</taxon>
        <taxon>Pentapetalae</taxon>
        <taxon>asterids</taxon>
        <taxon>campanulids</taxon>
        <taxon>Asterales</taxon>
        <taxon>Asteraceae</taxon>
        <taxon>Cichorioideae</taxon>
        <taxon>Cichorieae</taxon>
        <taxon>Lactucinae</taxon>
        <taxon>Lactuca</taxon>
    </lineage>
</organism>
<dbReference type="AlphaFoldDB" id="A0A9R1WSR8"/>
<dbReference type="EMBL" id="NBSK02000001">
    <property type="protein sequence ID" value="KAJ0228132.1"/>
    <property type="molecule type" value="Genomic_DNA"/>
</dbReference>
<evidence type="ECO:0000313" key="2">
    <source>
        <dbReference type="Proteomes" id="UP000235145"/>
    </source>
</evidence>
<reference evidence="1 2" key="1">
    <citation type="journal article" date="2017" name="Nat. Commun.">
        <title>Genome assembly with in vitro proximity ligation data and whole-genome triplication in lettuce.</title>
        <authorList>
            <person name="Reyes-Chin-Wo S."/>
            <person name="Wang Z."/>
            <person name="Yang X."/>
            <person name="Kozik A."/>
            <person name="Arikit S."/>
            <person name="Song C."/>
            <person name="Xia L."/>
            <person name="Froenicke L."/>
            <person name="Lavelle D.O."/>
            <person name="Truco M.J."/>
            <person name="Xia R."/>
            <person name="Zhu S."/>
            <person name="Xu C."/>
            <person name="Xu H."/>
            <person name="Xu X."/>
            <person name="Cox K."/>
            <person name="Korf I."/>
            <person name="Meyers B.C."/>
            <person name="Michelmore R.W."/>
        </authorList>
    </citation>
    <scope>NUCLEOTIDE SEQUENCE [LARGE SCALE GENOMIC DNA]</scope>
    <source>
        <strain evidence="2">cv. Salinas</strain>
        <tissue evidence="1">Seedlings</tissue>
    </source>
</reference>
<dbReference type="Proteomes" id="UP000235145">
    <property type="component" value="Unassembled WGS sequence"/>
</dbReference>
<accession>A0A9R1WSR8</accession>
<proteinExistence type="predicted"/>